<dbReference type="PRINTS" id="PR01546">
    <property type="entry name" value="YEAST73DUF"/>
</dbReference>
<dbReference type="Pfam" id="PF19036">
    <property type="entry name" value="Fuz_longin_1"/>
    <property type="match status" value="1"/>
</dbReference>
<evidence type="ECO:0000256" key="2">
    <source>
        <dbReference type="SAM" id="MobiDB-lite"/>
    </source>
</evidence>
<dbReference type="Proteomes" id="UP001234989">
    <property type="component" value="Chromosome 3"/>
</dbReference>
<feature type="compositionally biased region" description="Low complexity" evidence="2">
    <location>
        <begin position="146"/>
        <end position="157"/>
    </location>
</feature>
<evidence type="ECO:0000313" key="7">
    <source>
        <dbReference type="Proteomes" id="UP001234989"/>
    </source>
</evidence>
<feature type="region of interest" description="Disordered" evidence="2">
    <location>
        <begin position="1"/>
        <end position="172"/>
    </location>
</feature>
<dbReference type="AlphaFoldDB" id="A0AAF0QI96"/>
<protein>
    <recommendedName>
        <fullName evidence="1">Vacuolar fusion protein MON1 homolog</fullName>
    </recommendedName>
</protein>
<reference evidence="6" key="1">
    <citation type="submission" date="2023-08" db="EMBL/GenBank/DDBJ databases">
        <title>A de novo genome assembly of Solanum verrucosum Schlechtendal, a Mexican diploid species geographically isolated from the other diploid A-genome species in potato relatives.</title>
        <authorList>
            <person name="Hosaka K."/>
        </authorList>
    </citation>
    <scope>NUCLEOTIDE SEQUENCE</scope>
    <source>
        <tissue evidence="6">Young leaves</tissue>
    </source>
</reference>
<dbReference type="InterPro" id="IPR004353">
    <property type="entry name" value="Mon1"/>
</dbReference>
<evidence type="ECO:0000259" key="3">
    <source>
        <dbReference type="Pfam" id="PF19036"/>
    </source>
</evidence>
<feature type="domain" description="FUZ/MON1/HPS1 second Longin" evidence="4">
    <location>
        <begin position="350"/>
        <end position="514"/>
    </location>
</feature>
<feature type="compositionally biased region" description="Polar residues" evidence="2">
    <location>
        <begin position="32"/>
        <end position="43"/>
    </location>
</feature>
<evidence type="ECO:0000313" key="6">
    <source>
        <dbReference type="EMBL" id="WMV21780.1"/>
    </source>
</evidence>
<proteinExistence type="inferred from homology"/>
<dbReference type="GO" id="GO:0016192">
    <property type="term" value="P:vesicle-mediated transport"/>
    <property type="evidence" value="ECO:0007669"/>
    <property type="project" value="InterPro"/>
</dbReference>
<dbReference type="EMBL" id="CP133614">
    <property type="protein sequence ID" value="WMV21780.1"/>
    <property type="molecule type" value="Genomic_DNA"/>
</dbReference>
<dbReference type="PANTHER" id="PTHR13027">
    <property type="entry name" value="SAND PROTEIN-RELATED"/>
    <property type="match status" value="1"/>
</dbReference>
<dbReference type="GO" id="GO:0006623">
    <property type="term" value="P:protein targeting to vacuole"/>
    <property type="evidence" value="ECO:0007669"/>
    <property type="project" value="UniProtKB-UniRule"/>
</dbReference>
<comment type="function">
    <text evidence="1">Plays an important role in membrane trafficking through the secretory apparatus.</text>
</comment>
<evidence type="ECO:0000259" key="4">
    <source>
        <dbReference type="Pfam" id="PF19037"/>
    </source>
</evidence>
<organism evidence="6 7">
    <name type="scientific">Solanum verrucosum</name>
    <dbReference type="NCBI Taxonomy" id="315347"/>
    <lineage>
        <taxon>Eukaryota</taxon>
        <taxon>Viridiplantae</taxon>
        <taxon>Streptophyta</taxon>
        <taxon>Embryophyta</taxon>
        <taxon>Tracheophyta</taxon>
        <taxon>Spermatophyta</taxon>
        <taxon>Magnoliopsida</taxon>
        <taxon>eudicotyledons</taxon>
        <taxon>Gunneridae</taxon>
        <taxon>Pentapetalae</taxon>
        <taxon>asterids</taxon>
        <taxon>lamiids</taxon>
        <taxon>Solanales</taxon>
        <taxon>Solanaceae</taxon>
        <taxon>Solanoideae</taxon>
        <taxon>Solaneae</taxon>
        <taxon>Solanum</taxon>
    </lineage>
</organism>
<dbReference type="InterPro" id="IPR043970">
    <property type="entry name" value="FUZ/MON1/HPS1_longin_3"/>
</dbReference>
<comment type="similarity">
    <text evidence="1">Belongs to the MON1/SAND family.</text>
</comment>
<evidence type="ECO:0000259" key="5">
    <source>
        <dbReference type="Pfam" id="PF19038"/>
    </source>
</evidence>
<evidence type="ECO:0000256" key="1">
    <source>
        <dbReference type="RuleBase" id="RU367048"/>
    </source>
</evidence>
<sequence length="695" mass="77008">MPSDADLSDDDRKPKVGPSANSIDQSLDAIENQLSSISVGQSEYESEADSDVEIKEPSSSNQDKLKELPNGLLNRNSEADTSEELPPINVVEDVSSSVPVWRNNSEEMEAPASPSSSGYAGERGSSNASSRDTGIEEVDGEILEIGNGDSFDGGSNSQVQWLPGKRHGNEDDASISWRKRKKHFFVLSHSGKPIYSRYGDEHKLAGFSATLQAIISFVENGYFAYLVTWGDRVNLVRAGKHQVVFLVKGPIYLVCISCTEESYQSLKGQLELLYGQMILILTKSLNKCFEKNPKFDMTPLLGGTDAVFSSLIHSFSWNPANFLHAYTCLPLAYTTRQAASAILHDVADSGVLFALLMCKNKVISLVGAQKASLHPDDMLLLSNFIMSSESFRQVQLTSDSCLGHLLVNLSVIEADVAFEDTDVTVNVCANFSIFVLAFLRGTGKGPLTILGQRGFGGGVSSMTSESFSPICLPRYNPMSFLHAYVHYLDVDTYLILLTTSSDAFHHLKDCRIRIEKVLLESNVLNEVQRSIVDGGMRVEDLPADHDSHSGAVSLHLGQPGHTRESSERFAEAFIGVGGPAGLWHFMYRSIYLDQYVSSEFSSPVNNRQQQKRLYRAYQKLYASMHDKEIGPHKTQFRRDENYVLLCWVTQDFELYAAFDPLADKALAIKTCNRVCQWIKNIENEIFLLGASPFSW</sequence>
<gene>
    <name evidence="6" type="ORF">MTR67_015165</name>
</gene>
<name>A0AAF0QI96_SOLVR</name>
<accession>A0AAF0QI96</accession>
<dbReference type="Pfam" id="PF19037">
    <property type="entry name" value="Fuz_longin_2"/>
    <property type="match status" value="1"/>
</dbReference>
<feature type="domain" description="FUZ/MON1/HPS1 first Longin" evidence="3">
    <location>
        <begin position="182"/>
        <end position="311"/>
    </location>
</feature>
<dbReference type="Pfam" id="PF19038">
    <property type="entry name" value="Fuz_longin_3"/>
    <property type="match status" value="1"/>
</dbReference>
<feature type="domain" description="FUZ/MON1/HPS1 third Longin" evidence="5">
    <location>
        <begin position="581"/>
        <end position="680"/>
    </location>
</feature>
<dbReference type="PANTHER" id="PTHR13027:SF7">
    <property type="entry name" value="VACUOLAR FUSION PROTEIN MON1 HOMOLOG"/>
    <property type="match status" value="1"/>
</dbReference>
<dbReference type="InterPro" id="IPR043971">
    <property type="entry name" value="FUZ/MON1/HPS1_longin_2"/>
</dbReference>
<dbReference type="InterPro" id="IPR043972">
    <property type="entry name" value="FUZ/MON1/HPS1_longin_1"/>
</dbReference>
<keyword evidence="7" id="KW-1185">Reference proteome</keyword>